<comment type="caution">
    <text evidence="1">The sequence shown here is derived from an EMBL/GenBank/DDBJ whole genome shotgun (WGS) entry which is preliminary data.</text>
</comment>
<name>A0A7J4IWN2_9ARCH</name>
<organism evidence="1 2">
    <name type="scientific">Candidatus Iainarchaeum sp</name>
    <dbReference type="NCBI Taxonomy" id="3101447"/>
    <lineage>
        <taxon>Archaea</taxon>
        <taxon>Candidatus Iainarchaeota</taxon>
        <taxon>Candidatus Iainarchaeia</taxon>
        <taxon>Candidatus Iainarchaeales</taxon>
        <taxon>Candidatus Iainarchaeaceae</taxon>
        <taxon>Candidatus Iainarchaeum</taxon>
    </lineage>
</organism>
<gene>
    <name evidence="1" type="ORF">HA254_00985</name>
</gene>
<evidence type="ECO:0000313" key="2">
    <source>
        <dbReference type="Proteomes" id="UP000565078"/>
    </source>
</evidence>
<dbReference type="AlphaFoldDB" id="A0A7J4IWN2"/>
<reference evidence="2" key="1">
    <citation type="journal article" date="2020" name="bioRxiv">
        <title>A rank-normalized archaeal taxonomy based on genome phylogeny resolves widespread incomplete and uneven classifications.</title>
        <authorList>
            <person name="Rinke C."/>
            <person name="Chuvochina M."/>
            <person name="Mussig A.J."/>
            <person name="Chaumeil P.-A."/>
            <person name="Waite D.W."/>
            <person name="Whitman W.B."/>
            <person name="Parks D.H."/>
            <person name="Hugenholtz P."/>
        </authorList>
    </citation>
    <scope>NUCLEOTIDE SEQUENCE [LARGE SCALE GENOMIC DNA]</scope>
</reference>
<accession>A0A7J4IWN2</accession>
<evidence type="ECO:0000313" key="1">
    <source>
        <dbReference type="EMBL" id="HIH09224.1"/>
    </source>
</evidence>
<dbReference type="Proteomes" id="UP000565078">
    <property type="component" value="Unassembled WGS sequence"/>
</dbReference>
<protein>
    <submittedName>
        <fullName evidence="1">Uncharacterized protein</fullName>
    </submittedName>
</protein>
<sequence length="148" mass="16581">MRDAIKQAVADNDFEAFRKAFEGGLEAKFNKMVESHQKQKAVTDAINSGNYNAWVAAMDEKRSPMAQKLLSRINEQNFSLLKDLLAAREAGEKEKMKEISSELGLDARGMGMGVLNGMKNGIEDGHKMMKGMQKRSGMQKFHPEIEQD</sequence>
<dbReference type="EMBL" id="DUGC01000020">
    <property type="protein sequence ID" value="HIH09224.1"/>
    <property type="molecule type" value="Genomic_DNA"/>
</dbReference>
<proteinExistence type="predicted"/>